<dbReference type="InterPro" id="IPR042566">
    <property type="entry name" value="L1_C"/>
</dbReference>
<evidence type="ECO:0000256" key="2">
    <source>
        <dbReference type="SAM" id="MobiDB-lite"/>
    </source>
</evidence>
<dbReference type="Gene3D" id="3.30.250.20">
    <property type="entry name" value="L1 transposable element, C-terminal domain"/>
    <property type="match status" value="1"/>
</dbReference>
<accession>A0AAV2JIS7</accession>
<evidence type="ECO:0008006" key="5">
    <source>
        <dbReference type="Google" id="ProtNLM"/>
    </source>
</evidence>
<dbReference type="PANTHER" id="PTHR11505">
    <property type="entry name" value="L1 TRANSPOSABLE ELEMENT-RELATED"/>
    <property type="match status" value="1"/>
</dbReference>
<organism evidence="3 4">
    <name type="scientific">Knipowitschia caucasica</name>
    <name type="common">Caucasian dwarf goby</name>
    <name type="synonym">Pomatoschistus caucasicus</name>
    <dbReference type="NCBI Taxonomy" id="637954"/>
    <lineage>
        <taxon>Eukaryota</taxon>
        <taxon>Metazoa</taxon>
        <taxon>Chordata</taxon>
        <taxon>Craniata</taxon>
        <taxon>Vertebrata</taxon>
        <taxon>Euteleostomi</taxon>
        <taxon>Actinopterygii</taxon>
        <taxon>Neopterygii</taxon>
        <taxon>Teleostei</taxon>
        <taxon>Neoteleostei</taxon>
        <taxon>Acanthomorphata</taxon>
        <taxon>Gobiaria</taxon>
        <taxon>Gobiiformes</taxon>
        <taxon>Gobioidei</taxon>
        <taxon>Gobiidae</taxon>
        <taxon>Gobiinae</taxon>
        <taxon>Knipowitschia</taxon>
    </lineage>
</organism>
<protein>
    <recommendedName>
        <fullName evidence="5">L1 transposable element RRM domain-containing protein</fullName>
    </recommendedName>
</protein>
<proteinExistence type="predicted"/>
<reference evidence="3 4" key="1">
    <citation type="submission" date="2024-04" db="EMBL/GenBank/DDBJ databases">
        <authorList>
            <person name="Waldvogel A.-M."/>
            <person name="Schoenle A."/>
        </authorList>
    </citation>
    <scope>NUCLEOTIDE SEQUENCE [LARGE SCALE GENOMIC DNA]</scope>
</reference>
<gene>
    <name evidence="3" type="ORF">KC01_LOCUS8091</name>
</gene>
<feature type="compositionally biased region" description="Polar residues" evidence="2">
    <location>
        <begin position="8"/>
        <end position="23"/>
    </location>
</feature>
<evidence type="ECO:0000313" key="4">
    <source>
        <dbReference type="Proteomes" id="UP001497482"/>
    </source>
</evidence>
<sequence>MSQRKGRQYTQTTLEVDSQATTAEKNDGAKASGATGLTEDGPISLGTLRTELRAEFNSYRDTMRSFLKAEMEGLTKEIRDEISSLRETTKADIKTVHNELMGKVESLFSMQKEAAVTQSDMEQSLSDTSDRLTALENSYQTLAADQKKLKEKCIDLENRSRRQNIRILNVPEGAENNMPTIFIAKFLSKVLGEENFDGPILVDRAHRSLAPKPRSGERPRPMIARLHYYSDKEKIMSLSRTKGKLFFEGAQVHIFPDMSPEVGRQRAAFNQVKTKLRDAGVKYRMLFPAKLEITVDDSRMTFIDPCAVERFINRNKSSSSEEH</sequence>
<dbReference type="AlphaFoldDB" id="A0AAV2JIS7"/>
<dbReference type="Gene3D" id="3.30.70.1820">
    <property type="entry name" value="L1 transposable element, RRM domain"/>
    <property type="match status" value="1"/>
</dbReference>
<name>A0AAV2JIS7_KNICA</name>
<evidence type="ECO:0000313" key="3">
    <source>
        <dbReference type="EMBL" id="CAL1576678.1"/>
    </source>
</evidence>
<keyword evidence="4" id="KW-1185">Reference proteome</keyword>
<feature type="coiled-coil region" evidence="1">
    <location>
        <begin position="132"/>
        <end position="159"/>
    </location>
</feature>
<dbReference type="InterPro" id="IPR004244">
    <property type="entry name" value="Transposase_22"/>
</dbReference>
<dbReference type="Proteomes" id="UP001497482">
    <property type="component" value="Chromosome 13"/>
</dbReference>
<feature type="region of interest" description="Disordered" evidence="2">
    <location>
        <begin position="1"/>
        <end position="42"/>
    </location>
</feature>
<dbReference type="EMBL" id="OZ035835">
    <property type="protein sequence ID" value="CAL1576678.1"/>
    <property type="molecule type" value="Genomic_DNA"/>
</dbReference>
<keyword evidence="1" id="KW-0175">Coiled coil</keyword>
<evidence type="ECO:0000256" key="1">
    <source>
        <dbReference type="SAM" id="Coils"/>
    </source>
</evidence>